<dbReference type="PROSITE" id="PS50109">
    <property type="entry name" value="HIS_KIN"/>
    <property type="match status" value="1"/>
</dbReference>
<comment type="caution">
    <text evidence="12">The sequence shown here is derived from an EMBL/GenBank/DDBJ whole genome shotgun (WGS) entry which is preliminary data.</text>
</comment>
<keyword evidence="7" id="KW-1133">Transmembrane helix</keyword>
<dbReference type="CDD" id="cd00082">
    <property type="entry name" value="HisKA"/>
    <property type="match status" value="1"/>
</dbReference>
<dbReference type="PROSITE" id="PS50110">
    <property type="entry name" value="RESPONSE_REGULATORY"/>
    <property type="match status" value="1"/>
</dbReference>
<dbReference type="InterPro" id="IPR009057">
    <property type="entry name" value="Homeodomain-like_sf"/>
</dbReference>
<dbReference type="Gene3D" id="1.10.287.130">
    <property type="match status" value="1"/>
</dbReference>
<dbReference type="SMART" id="SM00388">
    <property type="entry name" value="HisKA"/>
    <property type="match status" value="1"/>
</dbReference>
<evidence type="ECO:0000256" key="1">
    <source>
        <dbReference type="ARBA" id="ARBA00000085"/>
    </source>
</evidence>
<dbReference type="SMART" id="SM00387">
    <property type="entry name" value="HATPase_c"/>
    <property type="match status" value="1"/>
</dbReference>
<dbReference type="SUPFAM" id="SSF50998">
    <property type="entry name" value="Quinoprotein alcohol dehydrogenase-like"/>
    <property type="match status" value="1"/>
</dbReference>
<dbReference type="InterPro" id="IPR001789">
    <property type="entry name" value="Sig_transdc_resp-reg_receiver"/>
</dbReference>
<dbReference type="InterPro" id="IPR011110">
    <property type="entry name" value="Reg_prop"/>
</dbReference>
<dbReference type="SMART" id="SM00342">
    <property type="entry name" value="HTH_ARAC"/>
    <property type="match status" value="1"/>
</dbReference>
<dbReference type="Gene3D" id="3.30.565.10">
    <property type="entry name" value="Histidine kinase-like ATPase, C-terminal domain"/>
    <property type="match status" value="1"/>
</dbReference>
<dbReference type="PANTHER" id="PTHR43547">
    <property type="entry name" value="TWO-COMPONENT HISTIDINE KINASE"/>
    <property type="match status" value="1"/>
</dbReference>
<gene>
    <name evidence="12" type="ORF">ACFO6W_00485</name>
</gene>
<dbReference type="InterPro" id="IPR005467">
    <property type="entry name" value="His_kinase_dom"/>
</dbReference>
<dbReference type="InterPro" id="IPR036097">
    <property type="entry name" value="HisK_dim/P_sf"/>
</dbReference>
<dbReference type="SUPFAM" id="SSF63829">
    <property type="entry name" value="Calcium-dependent phosphotriesterase"/>
    <property type="match status" value="1"/>
</dbReference>
<dbReference type="InterPro" id="IPR003661">
    <property type="entry name" value="HisK_dim/P_dom"/>
</dbReference>
<evidence type="ECO:0000259" key="11">
    <source>
        <dbReference type="PROSITE" id="PS50110"/>
    </source>
</evidence>
<keyword evidence="4" id="KW-0805">Transcription regulation</keyword>
<dbReference type="SMART" id="SM00448">
    <property type="entry name" value="REC"/>
    <property type="match status" value="1"/>
</dbReference>
<keyword evidence="7" id="KW-0472">Membrane</keyword>
<feature type="domain" description="HTH araC/xylS-type" evidence="9">
    <location>
        <begin position="1224"/>
        <end position="1323"/>
    </location>
</feature>
<dbReference type="Proteomes" id="UP001596023">
    <property type="component" value="Unassembled WGS sequence"/>
</dbReference>
<evidence type="ECO:0000256" key="2">
    <source>
        <dbReference type="ARBA" id="ARBA00012438"/>
    </source>
</evidence>
<comment type="catalytic activity">
    <reaction evidence="1">
        <text>ATP + protein L-histidine = ADP + protein N-phospho-L-histidine.</text>
        <dbReference type="EC" id="2.7.13.3"/>
    </reaction>
</comment>
<proteinExistence type="predicted"/>
<dbReference type="Pfam" id="PF02518">
    <property type="entry name" value="HATPase_c"/>
    <property type="match status" value="1"/>
</dbReference>
<feature type="domain" description="Response regulatory" evidence="11">
    <location>
        <begin position="1078"/>
        <end position="1192"/>
    </location>
</feature>
<dbReference type="InterPro" id="IPR003594">
    <property type="entry name" value="HATPase_dom"/>
</dbReference>
<feature type="domain" description="Histidine kinase" evidence="10">
    <location>
        <begin position="838"/>
        <end position="1055"/>
    </location>
</feature>
<evidence type="ECO:0000256" key="4">
    <source>
        <dbReference type="ARBA" id="ARBA00023015"/>
    </source>
</evidence>
<evidence type="ECO:0000259" key="9">
    <source>
        <dbReference type="PROSITE" id="PS01124"/>
    </source>
</evidence>
<reference evidence="13" key="1">
    <citation type="journal article" date="2019" name="Int. J. Syst. Evol. Microbiol.">
        <title>The Global Catalogue of Microorganisms (GCM) 10K type strain sequencing project: providing services to taxonomists for standard genome sequencing and annotation.</title>
        <authorList>
            <consortium name="The Broad Institute Genomics Platform"/>
            <consortium name="The Broad Institute Genome Sequencing Center for Infectious Disease"/>
            <person name="Wu L."/>
            <person name="Ma J."/>
        </authorList>
    </citation>
    <scope>NUCLEOTIDE SEQUENCE [LARGE SCALE GENOMIC DNA]</scope>
    <source>
        <strain evidence="13">CCUG 66188</strain>
    </source>
</reference>
<dbReference type="SUPFAM" id="SSF46689">
    <property type="entry name" value="Homeodomain-like"/>
    <property type="match status" value="1"/>
</dbReference>
<evidence type="ECO:0000256" key="3">
    <source>
        <dbReference type="ARBA" id="ARBA00022553"/>
    </source>
</evidence>
<dbReference type="Gene3D" id="2.130.10.10">
    <property type="entry name" value="YVTN repeat-like/Quinoprotein amine dehydrogenase"/>
    <property type="match status" value="2"/>
</dbReference>
<keyword evidence="5" id="KW-0804">Transcription</keyword>
<dbReference type="Gene3D" id="1.10.10.60">
    <property type="entry name" value="Homeodomain-like"/>
    <property type="match status" value="1"/>
</dbReference>
<dbReference type="Pfam" id="PF07495">
    <property type="entry name" value="Y_Y_Y"/>
    <property type="match status" value="1"/>
</dbReference>
<dbReference type="Gene3D" id="2.60.40.10">
    <property type="entry name" value="Immunoglobulins"/>
    <property type="match status" value="1"/>
</dbReference>
<evidence type="ECO:0000259" key="10">
    <source>
        <dbReference type="PROSITE" id="PS50109"/>
    </source>
</evidence>
<dbReference type="EMBL" id="JBHSGN010000004">
    <property type="protein sequence ID" value="MFC4672160.1"/>
    <property type="molecule type" value="Genomic_DNA"/>
</dbReference>
<dbReference type="InterPro" id="IPR018060">
    <property type="entry name" value="HTH_AraC"/>
</dbReference>
<dbReference type="InterPro" id="IPR011123">
    <property type="entry name" value="Y_Y_Y"/>
</dbReference>
<dbReference type="RefSeq" id="WP_379993341.1">
    <property type="nucleotide sequence ID" value="NZ_JBHSGN010000004.1"/>
</dbReference>
<feature type="chain" id="PRO_5047460820" description="histidine kinase" evidence="8">
    <location>
        <begin position="24"/>
        <end position="1330"/>
    </location>
</feature>
<dbReference type="EC" id="2.7.13.3" evidence="2"/>
<dbReference type="Pfam" id="PF12833">
    <property type="entry name" value="HTH_18"/>
    <property type="match status" value="1"/>
</dbReference>
<dbReference type="InterPro" id="IPR011047">
    <property type="entry name" value="Quinoprotein_ADH-like_sf"/>
</dbReference>
<dbReference type="Gene3D" id="3.40.50.2300">
    <property type="match status" value="1"/>
</dbReference>
<protein>
    <recommendedName>
        <fullName evidence="2">histidine kinase</fullName>
        <ecNumber evidence="2">2.7.13.3</ecNumber>
    </recommendedName>
</protein>
<dbReference type="PROSITE" id="PS01124">
    <property type="entry name" value="HTH_ARAC_FAMILY_2"/>
    <property type="match status" value="1"/>
</dbReference>
<feature type="signal peptide" evidence="8">
    <location>
        <begin position="1"/>
        <end position="23"/>
    </location>
</feature>
<organism evidence="12 13">
    <name type="scientific">Dysgonomonas termitidis</name>
    <dbReference type="NCBI Taxonomy" id="1516126"/>
    <lineage>
        <taxon>Bacteria</taxon>
        <taxon>Pseudomonadati</taxon>
        <taxon>Bacteroidota</taxon>
        <taxon>Bacteroidia</taxon>
        <taxon>Bacteroidales</taxon>
        <taxon>Dysgonomonadaceae</taxon>
        <taxon>Dysgonomonas</taxon>
    </lineage>
</organism>
<accession>A0ABV9KPT7</accession>
<dbReference type="PANTHER" id="PTHR43547:SF2">
    <property type="entry name" value="HYBRID SIGNAL TRANSDUCTION HISTIDINE KINASE C"/>
    <property type="match status" value="1"/>
</dbReference>
<dbReference type="InterPro" id="IPR015943">
    <property type="entry name" value="WD40/YVTN_repeat-like_dom_sf"/>
</dbReference>
<dbReference type="CDD" id="cd17574">
    <property type="entry name" value="REC_OmpR"/>
    <property type="match status" value="1"/>
</dbReference>
<keyword evidence="8" id="KW-0732">Signal</keyword>
<keyword evidence="3 6" id="KW-0597">Phosphoprotein</keyword>
<dbReference type="InterPro" id="IPR013783">
    <property type="entry name" value="Ig-like_fold"/>
</dbReference>
<keyword evidence="7" id="KW-0812">Transmembrane</keyword>
<name>A0ABV9KPT7_9BACT</name>
<evidence type="ECO:0000313" key="12">
    <source>
        <dbReference type="EMBL" id="MFC4672160.1"/>
    </source>
</evidence>
<feature type="modified residue" description="4-aspartylphosphate" evidence="6">
    <location>
        <position position="1125"/>
    </location>
</feature>
<dbReference type="SUPFAM" id="SSF55874">
    <property type="entry name" value="ATPase domain of HSP90 chaperone/DNA topoisomerase II/histidine kinase"/>
    <property type="match status" value="1"/>
</dbReference>
<keyword evidence="13" id="KW-1185">Reference proteome</keyword>
<dbReference type="InterPro" id="IPR036890">
    <property type="entry name" value="HATPase_C_sf"/>
</dbReference>
<sequence>MRLDTLKFLLLLSLCSFFTYLSSQSTQYYFSHYGIQEGLSQNTVNAILQDRTGFLWVGTKDGLNRFDGFSFRTFKRDILDKNSIGNNYIKVLHEDNRGKIWVGTDAGIYVYNPYTEQFNQFLLQADNKVVINKTISAIEGNGSYIWIAVESQGIFCYDVQSGLLKNYDLKKHNISSNIECLKEDRNGVLWLGSYREGLFYSKDNLKTINEFISDEGEKVFRNDVILKIIQGAYNCLYIGSVKGGLKELSISSGKVRDLLLIDNSHEKIFIRDIMANSDNELWLGTESGIYIYNLRTNNYLHLESSFYDPYSLSDNAIYSLCKDREEGIWIGSYFGGLNYYPKQYTRFNKYYPTDSSNGLRGKRVREFCADSSGLIWISTEDGGLSYYNPQTNKISFFEASRAFSNVQCLLPDGDNLWVGTFSKGVKVINRKTGHIKSYNKGSSPNSLNDDNIFAMLRTSDGTIYLGTLFGLLKYNGASDDFSEIWELNDKFIYDIKEDIHGNLWLATYSDGVFCYDINKKKWKNYLHDETDEQSLPYNKVTSIFEDSRHQIWITTQGRGFCRFDPATETFIRYDERHGLPNDVIYQIVEDNKGLFWITSNRGLICFNPIDSFIKNYTVVDGILSNQFNYRSGFKSEDGSLFMGSIDGFIKFDPKDFSESKYKPTPVITDFLIYNKRVIVGEEKSPLYKSIIYTDSLILNSKQNSFSFRVAALSYLSPHTNILKYKLEGFDKDWLSMTESPLINYSNLRYGDYIFRLKISDSSSPSLENEKVLFIRILPPFYLSQWAYILYVLIFVTLVYYTVYNLKKRTAMRKRREMEKFEQQKALEIYDAKIGFFTDVAHEIRTPLTLIKGPLENILLAGCIDDAIREDLNIMNHNTERLLNLTNQLLDFRKVESKGLQLNFIECNVSEIMRGCYLQFKLSAQQKNLSFVLHLPDEDLYAHIDKEAFTKIISNLFSNAVKYAHTYIEVKLDLNDEKRDLRVVIKNDGNIISPDMREEVFKPFVRLNDLTSSKPLPGTGIGLALSRSLTQLHQGRLYIEDCTGCNSFCLLLPVRADDDDKISLSPAIVQPEDPSSKSAILIVEDDPELLTFIVRQLSAYTVFTAVDGKEALDVLDYNIVNLIITDIMMPHMDGFELCRILKSNIDYSHIPVILLTAKTTLQSKIEGLEAGADMYIEKPFSVEYLKACASNLIHNRTKLKEAFANSPLVAANSMAFTKADEEFLKKMNEIILDNIDNPEFNMDDMVETLHMSRSVFYRKIKGILNMNPNEYLRLERLKKAAELLLAGNSRINEVCYLVGFNSPSYFAKCFHKQFGILPKDFANTRKQIYGD</sequence>
<dbReference type="SUPFAM" id="SSF47384">
    <property type="entry name" value="Homodimeric domain of signal transducing histidine kinase"/>
    <property type="match status" value="1"/>
</dbReference>
<feature type="transmembrane region" description="Helical" evidence="7">
    <location>
        <begin position="785"/>
        <end position="805"/>
    </location>
</feature>
<evidence type="ECO:0000256" key="5">
    <source>
        <dbReference type="ARBA" id="ARBA00023163"/>
    </source>
</evidence>
<evidence type="ECO:0000313" key="13">
    <source>
        <dbReference type="Proteomes" id="UP001596023"/>
    </source>
</evidence>
<dbReference type="SUPFAM" id="SSF52172">
    <property type="entry name" value="CheY-like"/>
    <property type="match status" value="1"/>
</dbReference>
<evidence type="ECO:0000256" key="7">
    <source>
        <dbReference type="SAM" id="Phobius"/>
    </source>
</evidence>
<dbReference type="Pfam" id="PF00072">
    <property type="entry name" value="Response_reg"/>
    <property type="match status" value="1"/>
</dbReference>
<dbReference type="Pfam" id="PF00512">
    <property type="entry name" value="HisKA"/>
    <property type="match status" value="1"/>
</dbReference>
<dbReference type="InterPro" id="IPR011006">
    <property type="entry name" value="CheY-like_superfamily"/>
</dbReference>
<evidence type="ECO:0000256" key="6">
    <source>
        <dbReference type="PROSITE-ProRule" id="PRU00169"/>
    </source>
</evidence>
<dbReference type="Pfam" id="PF07494">
    <property type="entry name" value="Reg_prop"/>
    <property type="match status" value="6"/>
</dbReference>
<evidence type="ECO:0000256" key="8">
    <source>
        <dbReference type="SAM" id="SignalP"/>
    </source>
</evidence>